<sequence length="139" mass="16260">MEEWDRMMGRAVMARVLHCKDGAFLLPILAWHLVIQTRIKQYENSVTQEDRNEAHKMAGEIFYGKGERNFLLRAHYQASQYISIFMSLFHALASIVSQGSWNESKEVFSRLDSETKKLYLVRWETIITPKCWAVSQSKT</sequence>
<gene>
    <name evidence="1" type="ORF">KY290_024617</name>
</gene>
<dbReference type="EMBL" id="JAIVGD010000018">
    <property type="protein sequence ID" value="KAH0754347.1"/>
    <property type="molecule type" value="Genomic_DNA"/>
</dbReference>
<dbReference type="Proteomes" id="UP000826656">
    <property type="component" value="Unassembled WGS sequence"/>
</dbReference>
<evidence type="ECO:0000313" key="2">
    <source>
        <dbReference type="Proteomes" id="UP000826656"/>
    </source>
</evidence>
<name>A0ABQ7UR76_SOLTU</name>
<evidence type="ECO:0000313" key="1">
    <source>
        <dbReference type="EMBL" id="KAH0754347.1"/>
    </source>
</evidence>
<organism evidence="1 2">
    <name type="scientific">Solanum tuberosum</name>
    <name type="common">Potato</name>
    <dbReference type="NCBI Taxonomy" id="4113"/>
    <lineage>
        <taxon>Eukaryota</taxon>
        <taxon>Viridiplantae</taxon>
        <taxon>Streptophyta</taxon>
        <taxon>Embryophyta</taxon>
        <taxon>Tracheophyta</taxon>
        <taxon>Spermatophyta</taxon>
        <taxon>Magnoliopsida</taxon>
        <taxon>eudicotyledons</taxon>
        <taxon>Gunneridae</taxon>
        <taxon>Pentapetalae</taxon>
        <taxon>asterids</taxon>
        <taxon>lamiids</taxon>
        <taxon>Solanales</taxon>
        <taxon>Solanaceae</taxon>
        <taxon>Solanoideae</taxon>
        <taxon>Solaneae</taxon>
        <taxon>Solanum</taxon>
    </lineage>
</organism>
<accession>A0ABQ7UR76</accession>
<comment type="caution">
    <text evidence="1">The sequence shown here is derived from an EMBL/GenBank/DDBJ whole genome shotgun (WGS) entry which is preliminary data.</text>
</comment>
<proteinExistence type="predicted"/>
<reference evidence="1 2" key="1">
    <citation type="journal article" date="2021" name="bioRxiv">
        <title>Chromosome-scale and haplotype-resolved genome assembly of a tetraploid potato cultivar.</title>
        <authorList>
            <person name="Sun H."/>
            <person name="Jiao W.-B."/>
            <person name="Krause K."/>
            <person name="Campoy J.A."/>
            <person name="Goel M."/>
            <person name="Folz-Donahue K."/>
            <person name="Kukat C."/>
            <person name="Huettel B."/>
            <person name="Schneeberger K."/>
        </authorList>
    </citation>
    <scope>NUCLEOTIDE SEQUENCE [LARGE SCALE GENOMIC DNA]</scope>
    <source>
        <strain evidence="1">SolTubOtavaFocal</strain>
        <tissue evidence="1">Leaves</tissue>
    </source>
</reference>
<keyword evidence="2" id="KW-1185">Reference proteome</keyword>
<protein>
    <submittedName>
        <fullName evidence="1">Uncharacterized protein</fullName>
    </submittedName>
</protein>